<dbReference type="EMBL" id="CP007389">
    <property type="protein sequence ID" value="APT74897.1"/>
    <property type="molecule type" value="Genomic_DNA"/>
</dbReference>
<feature type="transmembrane region" description="Helical" evidence="1">
    <location>
        <begin position="16"/>
        <end position="34"/>
    </location>
</feature>
<proteinExistence type="predicted"/>
<accession>A0ABM6GH06</accession>
<evidence type="ECO:0000256" key="1">
    <source>
        <dbReference type="SAM" id="Phobius"/>
    </source>
</evidence>
<keyword evidence="1" id="KW-1133">Transmembrane helix</keyword>
<dbReference type="Proteomes" id="UP000185490">
    <property type="component" value="Chromosome"/>
</dbReference>
<name>A0ABM6GH06_9BACT</name>
<keyword evidence="1" id="KW-0812">Transmembrane</keyword>
<sequence length="92" mass="10317">MEPSGNIPTTFPLFKFLKIFLIVLMSGSPFCFGIKFSDLNKEPINGLLKLPFATTQVIGLSKKELIKNGSKVLVWFEIKRRGVLGIFLLSQD</sequence>
<evidence type="ECO:0000313" key="2">
    <source>
        <dbReference type="EMBL" id="APT74897.1"/>
    </source>
</evidence>
<organism evidence="2 3">
    <name type="scientific">Thermosipho melanesiensis</name>
    <dbReference type="NCBI Taxonomy" id="46541"/>
    <lineage>
        <taxon>Bacteria</taxon>
        <taxon>Thermotogati</taxon>
        <taxon>Thermotogota</taxon>
        <taxon>Thermotogae</taxon>
        <taxon>Thermotogales</taxon>
        <taxon>Fervidobacteriaceae</taxon>
        <taxon>Thermosipho</taxon>
    </lineage>
</organism>
<keyword evidence="3" id="KW-1185">Reference proteome</keyword>
<evidence type="ECO:0000313" key="3">
    <source>
        <dbReference type="Proteomes" id="UP000185490"/>
    </source>
</evidence>
<reference evidence="2 3" key="1">
    <citation type="submission" date="2014-02" db="EMBL/GenBank/DDBJ databases">
        <title>Diversity of Thermotogales isolates from hydrothermal vents.</title>
        <authorList>
            <person name="Haverkamp T.H.A."/>
            <person name="Lossouarn J."/>
            <person name="Geslin C."/>
            <person name="Nesbo C.L."/>
        </authorList>
    </citation>
    <scope>NUCLEOTIDE SEQUENCE [LARGE SCALE GENOMIC DNA]</scope>
    <source>
        <strain evidence="2 3">431</strain>
    </source>
</reference>
<keyword evidence="1" id="KW-0472">Membrane</keyword>
<gene>
    <name evidence="2" type="ORF">BW47_07165</name>
</gene>
<protein>
    <submittedName>
        <fullName evidence="2">Uncharacterized protein</fullName>
    </submittedName>
</protein>